<sequence>MSRTARKKKDTRRTHRKRSDECVLGADAGTDSSLATSRDGVTAYRKECPYRSIGCRSVRRHRCRVALIWPIVRYRAVGTIYHLVRCCAGKIFPPRVATQYSALVLVKMLI</sequence>
<organism evidence="1">
    <name type="scientific">Anopheles sinensis</name>
    <name type="common">Mosquito</name>
    <dbReference type="NCBI Taxonomy" id="74873"/>
    <lineage>
        <taxon>Eukaryota</taxon>
        <taxon>Metazoa</taxon>
        <taxon>Ecdysozoa</taxon>
        <taxon>Arthropoda</taxon>
        <taxon>Hexapoda</taxon>
        <taxon>Insecta</taxon>
        <taxon>Pterygota</taxon>
        <taxon>Neoptera</taxon>
        <taxon>Endopterygota</taxon>
        <taxon>Diptera</taxon>
        <taxon>Nematocera</taxon>
        <taxon>Culicoidea</taxon>
        <taxon>Culicidae</taxon>
        <taxon>Anophelinae</taxon>
        <taxon>Anopheles</taxon>
    </lineage>
</organism>
<name>A0A084WBU7_ANOSI</name>
<dbReference type="Proteomes" id="UP000030765">
    <property type="component" value="Unassembled WGS sequence"/>
</dbReference>
<keyword evidence="3" id="KW-1185">Reference proteome</keyword>
<evidence type="ECO:0000313" key="1">
    <source>
        <dbReference type="EMBL" id="KFB47691.1"/>
    </source>
</evidence>
<accession>A0A084WBU7</accession>
<evidence type="ECO:0000313" key="3">
    <source>
        <dbReference type="Proteomes" id="UP000030765"/>
    </source>
</evidence>
<dbReference type="EMBL" id="ATLV01022465">
    <property type="status" value="NOT_ANNOTATED_CDS"/>
    <property type="molecule type" value="Genomic_DNA"/>
</dbReference>
<dbReference type="EnsemblMetazoa" id="ASIC015739-RA">
    <property type="protein sequence ID" value="ASIC015739-PA"/>
    <property type="gene ID" value="ASIC015739"/>
</dbReference>
<reference evidence="1 3" key="1">
    <citation type="journal article" date="2014" name="BMC Genomics">
        <title>Genome sequence of Anopheles sinensis provides insight into genetics basis of mosquito competence for malaria parasites.</title>
        <authorList>
            <person name="Zhou D."/>
            <person name="Zhang D."/>
            <person name="Ding G."/>
            <person name="Shi L."/>
            <person name="Hou Q."/>
            <person name="Ye Y."/>
            <person name="Xu Y."/>
            <person name="Zhou H."/>
            <person name="Xiong C."/>
            <person name="Li S."/>
            <person name="Yu J."/>
            <person name="Hong S."/>
            <person name="Yu X."/>
            <person name="Zou P."/>
            <person name="Chen C."/>
            <person name="Chang X."/>
            <person name="Wang W."/>
            <person name="Lv Y."/>
            <person name="Sun Y."/>
            <person name="Ma L."/>
            <person name="Shen B."/>
            <person name="Zhu C."/>
        </authorList>
    </citation>
    <scope>NUCLEOTIDE SEQUENCE [LARGE SCALE GENOMIC DNA]</scope>
</reference>
<dbReference type="EMBL" id="KE525332">
    <property type="protein sequence ID" value="KFB47691.1"/>
    <property type="molecule type" value="Genomic_DNA"/>
</dbReference>
<evidence type="ECO:0000313" key="2">
    <source>
        <dbReference type="EnsemblMetazoa" id="ASIC015739-PA"/>
    </source>
</evidence>
<dbReference type="VEuPathDB" id="VectorBase:ASIC015739"/>
<protein>
    <submittedName>
        <fullName evidence="1 2">Uncharacterized protein</fullName>
    </submittedName>
</protein>
<gene>
    <name evidence="1" type="ORF">ZHAS_00015739</name>
</gene>
<proteinExistence type="predicted"/>
<dbReference type="AlphaFoldDB" id="A0A084WBU7"/>
<reference evidence="2" key="2">
    <citation type="submission" date="2020-05" db="UniProtKB">
        <authorList>
            <consortium name="EnsemblMetazoa"/>
        </authorList>
    </citation>
    <scope>IDENTIFICATION</scope>
</reference>